<evidence type="ECO:0008006" key="3">
    <source>
        <dbReference type="Google" id="ProtNLM"/>
    </source>
</evidence>
<evidence type="ECO:0000313" key="1">
    <source>
        <dbReference type="EMBL" id="QDU90476.1"/>
    </source>
</evidence>
<keyword evidence="2" id="KW-1185">Reference proteome</keyword>
<dbReference type="GO" id="GO:0003677">
    <property type="term" value="F:DNA binding"/>
    <property type="evidence" value="ECO:0007669"/>
    <property type="project" value="TreeGrafter"/>
</dbReference>
<dbReference type="RefSeq" id="WP_145289038.1">
    <property type="nucleotide sequence ID" value="NZ_CP036291.1"/>
</dbReference>
<protein>
    <recommendedName>
        <fullName evidence="3">ATP-dependent helicase Lhr</fullName>
    </recommendedName>
</protein>
<reference evidence="1 2" key="1">
    <citation type="submission" date="2019-02" db="EMBL/GenBank/DDBJ databases">
        <title>Deep-cultivation of Planctomycetes and their phenomic and genomic characterization uncovers novel biology.</title>
        <authorList>
            <person name="Wiegand S."/>
            <person name="Jogler M."/>
            <person name="Boedeker C."/>
            <person name="Pinto D."/>
            <person name="Vollmers J."/>
            <person name="Rivas-Marin E."/>
            <person name="Kohn T."/>
            <person name="Peeters S.H."/>
            <person name="Heuer A."/>
            <person name="Rast P."/>
            <person name="Oberbeckmann S."/>
            <person name="Bunk B."/>
            <person name="Jeske O."/>
            <person name="Meyerdierks A."/>
            <person name="Storesund J.E."/>
            <person name="Kallscheuer N."/>
            <person name="Luecker S."/>
            <person name="Lage O.M."/>
            <person name="Pohl T."/>
            <person name="Merkel B.J."/>
            <person name="Hornburger P."/>
            <person name="Mueller R.-W."/>
            <person name="Bruemmer F."/>
            <person name="Labrenz M."/>
            <person name="Spormann A.M."/>
            <person name="Op den Camp H."/>
            <person name="Overmann J."/>
            <person name="Amann R."/>
            <person name="Jetten M.S.M."/>
            <person name="Mascher T."/>
            <person name="Medema M.H."/>
            <person name="Devos D.P."/>
            <person name="Kaster A.-K."/>
            <person name="Ovreas L."/>
            <person name="Rohde M."/>
            <person name="Galperin M.Y."/>
            <person name="Jogler C."/>
        </authorList>
    </citation>
    <scope>NUCLEOTIDE SEQUENCE [LARGE SCALE GENOMIC DNA]</scope>
    <source>
        <strain evidence="1 2">Pla175</strain>
    </source>
</reference>
<accession>A0A518DG75</accession>
<dbReference type="PANTHER" id="PTHR47962:SF7">
    <property type="entry name" value="MITOCHONDRIAL ATP-DEPENDENT HELICASE IRC3-RELATED"/>
    <property type="match status" value="1"/>
</dbReference>
<dbReference type="OrthoDB" id="9774462at2"/>
<evidence type="ECO:0000313" key="2">
    <source>
        <dbReference type="Proteomes" id="UP000317429"/>
    </source>
</evidence>
<sequence>MLQQADVETGGRPAGRLYDALCKRGAFRAIDTRLFTGVLRSLGERGLIEQMEGGDLILAPKGEQLTGHYSFYSAFAASDDYSVYHGSSLIGLLPASDLPNLDDCFLLAGRRWRVVAIEDERRVVVVRPAKGSKPPMFTSGGGEVHPRVRDAMRLVLLDDRPCGYLNSTGARLLTDARLTAREAGIDRRSLVPLSPPSCLWFTWTGTKAQRTLCLIADAARLVSADHKIAVELSASAADSARRLAGVDASSLDPVRLAARLPSKQTRKLDEHLDEGLLVEALAVDALDLETACVLLVRLRSVVG</sequence>
<dbReference type="GO" id="GO:0016887">
    <property type="term" value="F:ATP hydrolysis activity"/>
    <property type="evidence" value="ECO:0007669"/>
    <property type="project" value="TreeGrafter"/>
</dbReference>
<proteinExistence type="predicted"/>
<dbReference type="InterPro" id="IPR052511">
    <property type="entry name" value="ATP-dep_Helicase"/>
</dbReference>
<dbReference type="EMBL" id="CP036291">
    <property type="protein sequence ID" value="QDU90476.1"/>
    <property type="molecule type" value="Genomic_DNA"/>
</dbReference>
<dbReference type="Proteomes" id="UP000317429">
    <property type="component" value="Chromosome"/>
</dbReference>
<dbReference type="AlphaFoldDB" id="A0A518DG75"/>
<name>A0A518DG75_9BACT</name>
<gene>
    <name evidence="1" type="ORF">Pla175_38810</name>
</gene>
<organism evidence="1 2">
    <name type="scientific">Pirellulimonas nuda</name>
    <dbReference type="NCBI Taxonomy" id="2528009"/>
    <lineage>
        <taxon>Bacteria</taxon>
        <taxon>Pseudomonadati</taxon>
        <taxon>Planctomycetota</taxon>
        <taxon>Planctomycetia</taxon>
        <taxon>Pirellulales</taxon>
        <taxon>Lacipirellulaceae</taxon>
        <taxon>Pirellulimonas</taxon>
    </lineage>
</organism>
<dbReference type="KEGG" id="pnd:Pla175_38810"/>
<dbReference type="PANTHER" id="PTHR47962">
    <property type="entry name" value="ATP-DEPENDENT HELICASE LHR-RELATED-RELATED"/>
    <property type="match status" value="1"/>
</dbReference>